<dbReference type="EMBL" id="CABFNO020001476">
    <property type="protein sequence ID" value="CAG9991024.1"/>
    <property type="molecule type" value="Genomic_DNA"/>
</dbReference>
<dbReference type="InterPro" id="IPR036661">
    <property type="entry name" value="Luciferase-like_sf"/>
</dbReference>
<evidence type="ECO:0000313" key="3">
    <source>
        <dbReference type="EMBL" id="CAG9991024.1"/>
    </source>
</evidence>
<dbReference type="Pfam" id="PF00296">
    <property type="entry name" value="Bac_luciferase"/>
    <property type="match status" value="1"/>
</dbReference>
<proteinExistence type="inferred from homology"/>
<evidence type="ECO:0000259" key="2">
    <source>
        <dbReference type="Pfam" id="PF00296"/>
    </source>
</evidence>
<protein>
    <recommendedName>
        <fullName evidence="2">Luciferase-like domain-containing protein</fullName>
    </recommendedName>
</protein>
<dbReference type="NCBIfam" id="TIGR03860">
    <property type="entry name" value="FMN_nitrolo"/>
    <property type="match status" value="1"/>
</dbReference>
<evidence type="ECO:0000256" key="1">
    <source>
        <dbReference type="ARBA" id="ARBA00033748"/>
    </source>
</evidence>
<dbReference type="InterPro" id="IPR016215">
    <property type="entry name" value="NTA_MOA"/>
</dbReference>
<dbReference type="OrthoDB" id="5561043at2759"/>
<dbReference type="PANTHER" id="PTHR30011">
    <property type="entry name" value="ALKANESULFONATE MONOOXYGENASE-RELATED"/>
    <property type="match status" value="1"/>
</dbReference>
<dbReference type="PIRSF" id="PIRSF000337">
    <property type="entry name" value="NTA_MOA"/>
    <property type="match status" value="1"/>
</dbReference>
<feature type="domain" description="Luciferase-like" evidence="2">
    <location>
        <begin position="36"/>
        <end position="310"/>
    </location>
</feature>
<organism evidence="3 4">
    <name type="scientific">Clonostachys byssicola</name>
    <dbReference type="NCBI Taxonomy" id="160290"/>
    <lineage>
        <taxon>Eukaryota</taxon>
        <taxon>Fungi</taxon>
        <taxon>Dikarya</taxon>
        <taxon>Ascomycota</taxon>
        <taxon>Pezizomycotina</taxon>
        <taxon>Sordariomycetes</taxon>
        <taxon>Hypocreomycetidae</taxon>
        <taxon>Hypocreales</taxon>
        <taxon>Bionectriaceae</taxon>
        <taxon>Clonostachys</taxon>
    </lineage>
</organism>
<accession>A0A9N9UHN7</accession>
<dbReference type="Gene3D" id="3.20.20.30">
    <property type="entry name" value="Luciferase-like domain"/>
    <property type="match status" value="1"/>
</dbReference>
<evidence type="ECO:0000313" key="4">
    <source>
        <dbReference type="Proteomes" id="UP000754883"/>
    </source>
</evidence>
<dbReference type="GO" id="GO:0016705">
    <property type="term" value="F:oxidoreductase activity, acting on paired donors, with incorporation or reduction of molecular oxygen"/>
    <property type="evidence" value="ECO:0007669"/>
    <property type="project" value="InterPro"/>
</dbReference>
<dbReference type="SUPFAM" id="SSF51679">
    <property type="entry name" value="Bacterial luciferase-like"/>
    <property type="match status" value="1"/>
</dbReference>
<comment type="caution">
    <text evidence="3">The sequence shown here is derived from an EMBL/GenBank/DDBJ whole genome shotgun (WGS) entry which is preliminary data.</text>
</comment>
<gene>
    <name evidence="3" type="ORF">CBYS24578_00007252</name>
</gene>
<dbReference type="InterPro" id="IPR011251">
    <property type="entry name" value="Luciferase-like_dom"/>
</dbReference>
<sequence>MTRADERKPKKWILNAFTMSTPGHLAPGLWRHPRNQSAQYTDIEYWTNLAKILEDGKFHGLFIADVLSHYGVYKGAGNIDPSLPSAAQFPITDPFLPVAAMAAVTKHLSFGITASTTYENPFLLARRFATLDHLTKGRVAWNAVTSHLETAAKNLGLPTQIAHDERYEIADEFLTVTYKLWESSWRDDAVVKDTKTKQYTVPGRVRQIDHKGKHFSTAGPLTTEPSIQRTPFIFQAGASTAGKAFATKHAECMFVPGMETHKVKKSVDEIRQQAIEQGRNPDHIKIIGGILIIVDETDEKAQAKYEDYLNYIDLEGALTLFGGWTGVDLDQWSDDEDFKFTGPGAIQSMITSWSATVPGTDGVKWTKKRIAQELALGGPHPRAIGSPKTVTDILQRWIDESTIDGFNISYAVNPGDFEDISKWLLPELRARGVFWDDYAASTTRENFFDDGLGPRLRDDHPGAKYTWLATEESAGEG</sequence>
<dbReference type="AlphaFoldDB" id="A0A9N9UHN7"/>
<comment type="similarity">
    <text evidence="1">Belongs to the NtaA/SnaA/DszA monooxygenase family.</text>
</comment>
<reference evidence="3" key="1">
    <citation type="submission" date="2021-10" db="EMBL/GenBank/DDBJ databases">
        <authorList>
            <person name="Piombo E."/>
        </authorList>
    </citation>
    <scope>NUCLEOTIDE SEQUENCE</scope>
</reference>
<dbReference type="Proteomes" id="UP000754883">
    <property type="component" value="Unassembled WGS sequence"/>
</dbReference>
<dbReference type="InterPro" id="IPR051260">
    <property type="entry name" value="Diverse_substr_monoxygenases"/>
</dbReference>
<keyword evidence="4" id="KW-1185">Reference proteome</keyword>
<dbReference type="GO" id="GO:0004497">
    <property type="term" value="F:monooxygenase activity"/>
    <property type="evidence" value="ECO:0007669"/>
    <property type="project" value="InterPro"/>
</dbReference>
<dbReference type="PANTHER" id="PTHR30011:SF41">
    <property type="entry name" value="XENOBIOTIC COMPOUND MONOOXYGENASE, DSZA FAMILY (AFU_ORTHOLOGUE AFUA_3G15040)"/>
    <property type="match status" value="1"/>
</dbReference>
<name>A0A9N9UHN7_9HYPO</name>